<dbReference type="Pfam" id="PF09560">
    <property type="entry name" value="Spore_YunB"/>
    <property type="match status" value="1"/>
</dbReference>
<proteinExistence type="predicted"/>
<evidence type="ECO:0000256" key="1">
    <source>
        <dbReference type="SAM" id="Phobius"/>
    </source>
</evidence>
<dbReference type="Proteomes" id="UP000749320">
    <property type="component" value="Unassembled WGS sequence"/>
</dbReference>
<evidence type="ECO:0000313" key="4">
    <source>
        <dbReference type="Proteomes" id="UP000196258"/>
    </source>
</evidence>
<sequence>MKKRYLLIILVIVVIIYFISTSFTPIIKKIADKEVNRFCQMIINNVELPVEVDHQKLVNIKRNGDSIASINFDTSYAADIGAKIVDELEKIFFEIEEGKYKKTNDSIYQSKLEKVSNNNGIIASVHLGMLLNNPFLADFGPKINIRYKSISAITSSLDKEIKSYGVNHMMISLTITIKIKLMVLVPFYDEEFNKSYDYPLIMEIIEGEVPNWYQN</sequence>
<keyword evidence="1" id="KW-1133">Transmembrane helix</keyword>
<evidence type="ECO:0000313" key="2">
    <source>
        <dbReference type="EMBL" id="HJF41359.1"/>
    </source>
</evidence>
<comment type="caution">
    <text evidence="3">The sequence shown here is derived from an EMBL/GenBank/DDBJ whole genome shotgun (WGS) entry which is preliminary data.</text>
</comment>
<reference evidence="3" key="2">
    <citation type="journal article" date="2018" name="BMC Genomics">
        <title>Whole genome sequencing and function prediction of 133 gut anaerobes isolated from chicken caecum in pure cultures.</title>
        <authorList>
            <person name="Medvecky M."/>
            <person name="Cejkova D."/>
            <person name="Polansky O."/>
            <person name="Karasova D."/>
            <person name="Kubasova T."/>
            <person name="Cizek A."/>
            <person name="Rychlik I."/>
        </authorList>
    </citation>
    <scope>NUCLEOTIDE SEQUENCE</scope>
    <source>
        <strain evidence="3">An149</strain>
    </source>
</reference>
<accession>A0A1Y4EEB7</accession>
<keyword evidence="1" id="KW-0812">Transmembrane</keyword>
<dbReference type="InterPro" id="IPR014197">
    <property type="entry name" value="Sporulation_prot_YunB"/>
</dbReference>
<dbReference type="AlphaFoldDB" id="A0A1Y4EEB7"/>
<dbReference type="PIRSF" id="PIRSF021383">
    <property type="entry name" value="YunB"/>
    <property type="match status" value="1"/>
</dbReference>
<organism evidence="3 4">
    <name type="scientific">Thomasclavelia spiroformis</name>
    <dbReference type="NCBI Taxonomy" id="29348"/>
    <lineage>
        <taxon>Bacteria</taxon>
        <taxon>Bacillati</taxon>
        <taxon>Bacillota</taxon>
        <taxon>Erysipelotrichia</taxon>
        <taxon>Erysipelotrichales</taxon>
        <taxon>Coprobacillaceae</taxon>
        <taxon>Thomasclavelia</taxon>
    </lineage>
</organism>
<reference evidence="2" key="4">
    <citation type="submission" date="2021-09" db="EMBL/GenBank/DDBJ databases">
        <authorList>
            <person name="Gilroy R."/>
        </authorList>
    </citation>
    <scope>NUCLEOTIDE SEQUENCE</scope>
    <source>
        <strain evidence="2">CHK193-16274</strain>
    </source>
</reference>
<dbReference type="RefSeq" id="WP_087256782.1">
    <property type="nucleotide sequence ID" value="NZ_CAJFOD010000131.1"/>
</dbReference>
<protein>
    <submittedName>
        <fullName evidence="2">Sporulation protein YunB</fullName>
    </submittedName>
</protein>
<name>A0A1Y4EEB7_9FIRM</name>
<dbReference type="EMBL" id="NFLB01000009">
    <property type="protein sequence ID" value="OUQ04709.1"/>
    <property type="molecule type" value="Genomic_DNA"/>
</dbReference>
<gene>
    <name evidence="3" type="ORF">B5E91_08320</name>
    <name evidence="2" type="ORF">K8V91_10585</name>
</gene>
<reference evidence="2" key="3">
    <citation type="journal article" date="2021" name="PeerJ">
        <title>Extensive microbial diversity within the chicken gut microbiome revealed by metagenomics and culture.</title>
        <authorList>
            <person name="Gilroy R."/>
            <person name="Ravi A."/>
            <person name="Getino M."/>
            <person name="Pursley I."/>
            <person name="Horton D.L."/>
            <person name="Alikhan N.F."/>
            <person name="Baker D."/>
            <person name="Gharbi K."/>
            <person name="Hall N."/>
            <person name="Watson M."/>
            <person name="Adriaenssens E.M."/>
            <person name="Foster-Nyarko E."/>
            <person name="Jarju S."/>
            <person name="Secka A."/>
            <person name="Antonio M."/>
            <person name="Oren A."/>
            <person name="Chaudhuri R.R."/>
            <person name="La Ragione R."/>
            <person name="Hildebrand F."/>
            <person name="Pallen M.J."/>
        </authorList>
    </citation>
    <scope>NUCLEOTIDE SEQUENCE</scope>
    <source>
        <strain evidence="2">CHK193-16274</strain>
    </source>
</reference>
<keyword evidence="1" id="KW-0472">Membrane</keyword>
<feature type="transmembrane region" description="Helical" evidence="1">
    <location>
        <begin position="6"/>
        <end position="27"/>
    </location>
</feature>
<evidence type="ECO:0000313" key="3">
    <source>
        <dbReference type="EMBL" id="OUQ04709.1"/>
    </source>
</evidence>
<reference evidence="4" key="1">
    <citation type="submission" date="2017-04" db="EMBL/GenBank/DDBJ databases">
        <title>Function of individual gut microbiota members based on whole genome sequencing of pure cultures obtained from chicken caecum.</title>
        <authorList>
            <person name="Medvecky M."/>
            <person name="Cejkova D."/>
            <person name="Polansky O."/>
            <person name="Karasova D."/>
            <person name="Kubasova T."/>
            <person name="Cizek A."/>
            <person name="Rychlik I."/>
        </authorList>
    </citation>
    <scope>NUCLEOTIDE SEQUENCE [LARGE SCALE GENOMIC DNA]</scope>
    <source>
        <strain evidence="4">An149</strain>
    </source>
</reference>
<dbReference type="Proteomes" id="UP000196258">
    <property type="component" value="Unassembled WGS sequence"/>
</dbReference>
<dbReference type="EMBL" id="DYWV01000364">
    <property type="protein sequence ID" value="HJF41359.1"/>
    <property type="molecule type" value="Genomic_DNA"/>
</dbReference>